<organism evidence="1 2">
    <name type="scientific">Phyllobacterium zundukense</name>
    <dbReference type="NCBI Taxonomy" id="1867719"/>
    <lineage>
        <taxon>Bacteria</taxon>
        <taxon>Pseudomonadati</taxon>
        <taxon>Pseudomonadota</taxon>
        <taxon>Alphaproteobacteria</taxon>
        <taxon>Hyphomicrobiales</taxon>
        <taxon>Phyllobacteriaceae</taxon>
        <taxon>Phyllobacterium</taxon>
    </lineage>
</organism>
<dbReference type="EMBL" id="CP104970">
    <property type="protein sequence ID" value="UXN57584.1"/>
    <property type="molecule type" value="Genomic_DNA"/>
</dbReference>
<proteinExistence type="predicted"/>
<protein>
    <submittedName>
        <fullName evidence="1">Amidohydrolase family protein</fullName>
    </submittedName>
</protein>
<evidence type="ECO:0000313" key="2">
    <source>
        <dbReference type="Proteomes" id="UP001061991"/>
    </source>
</evidence>
<name>A0ACD4CVJ4_9HYPH</name>
<keyword evidence="2" id="KW-1185">Reference proteome</keyword>
<reference evidence="1" key="1">
    <citation type="submission" date="2022-09" db="EMBL/GenBank/DDBJ databases">
        <title>Interaction between co-microsymbionts with complementary sets of symbiotic genes in legume-rhizobium systems.</title>
        <authorList>
            <person name="Safronova V."/>
            <person name="Sazanova A."/>
            <person name="Afonin A."/>
            <person name="Chirak E."/>
        </authorList>
    </citation>
    <scope>NUCLEOTIDE SEQUENCE</scope>
    <source>
        <strain evidence="1">A18/3m</strain>
    </source>
</reference>
<sequence length="453" mass="52307">MTSHLDHLALFSSRQEPEFATIFKAVDALPIDDTHCHAISDEDAITTPKRYLERISLAGMPTAAYFPRGIYTQWLTGDDAIRHDLDKKYDIQSKVDGITYDISQGVFIKFLVKELAQFLGCEPTLDAVIEARNERGKNYWSYVNSLFRDANIQNIMLDTGYHEDKGPAAISRFEEAILPCRTHRISRIEEIQREFFHLDISFDEFEQRFIRRLHEILDGEGNYGKKSFGMKSYLLPFIGLIRPLHDRGPANASWEALRSSFHKLPDMDRESSAQITKDLRRYTFTLALEECLKRDMPMQIHTGDGEAPDVILRNQDPFYLEEVVRFDSDNMMRMPKIIPLHAGYPSVGKAAWLSHLYPNCYFELSVMTPHVHQNLYQRYLQVMEVVPLSKILYASDAYHIPELYWLGGRWGKRYLSKALTDLVVGGSLSMEEAIEAAKMILYKNNRAVYNLDI</sequence>
<geneLocation type="plasmid" evidence="1 2">
    <name>p_unnamed3</name>
</geneLocation>
<keyword evidence="1" id="KW-0614">Plasmid</keyword>
<accession>A0ACD4CVJ4</accession>
<evidence type="ECO:0000313" key="1">
    <source>
        <dbReference type="EMBL" id="UXN57584.1"/>
    </source>
</evidence>
<gene>
    <name evidence="1" type="ORF">N8E88_04495</name>
</gene>
<dbReference type="Proteomes" id="UP001061991">
    <property type="component" value="Plasmid p_unnamed3"/>
</dbReference>